<dbReference type="InterPro" id="IPR001650">
    <property type="entry name" value="Helicase_C-like"/>
</dbReference>
<dbReference type="FunFam" id="3.40.50.300:FF:000429">
    <property type="entry name" value="Preprotein translocase subunit SecA"/>
    <property type="match status" value="1"/>
</dbReference>
<dbReference type="SUPFAM" id="SSF81767">
    <property type="entry name" value="Pre-protein crosslinking domain of SecA"/>
    <property type="match status" value="1"/>
</dbReference>
<dbReference type="InterPro" id="IPR014018">
    <property type="entry name" value="SecA_motor_DEAD"/>
</dbReference>
<accession>A0AAW6U2Y1</accession>
<dbReference type="SUPFAM" id="SSF52540">
    <property type="entry name" value="P-loop containing nucleoside triphosphate hydrolases"/>
    <property type="match status" value="2"/>
</dbReference>
<dbReference type="GO" id="GO:0008564">
    <property type="term" value="F:protein-exporting ATPase activity"/>
    <property type="evidence" value="ECO:0007669"/>
    <property type="project" value="UniProtKB-EC"/>
</dbReference>
<evidence type="ECO:0000256" key="1">
    <source>
        <dbReference type="ARBA" id="ARBA00022448"/>
    </source>
</evidence>
<dbReference type="Pfam" id="PF07517">
    <property type="entry name" value="SecA_DEAD"/>
    <property type="match status" value="1"/>
</dbReference>
<feature type="domain" description="Helicase ATP-binding" evidence="11">
    <location>
        <begin position="114"/>
        <end position="292"/>
    </location>
</feature>
<dbReference type="EC" id="7.4.2.8" evidence="10"/>
<dbReference type="CDD" id="cd17928">
    <property type="entry name" value="DEXDc_SecA"/>
    <property type="match status" value="1"/>
</dbReference>
<evidence type="ECO:0000259" key="12">
    <source>
        <dbReference type="PROSITE" id="PS51194"/>
    </source>
</evidence>
<feature type="domain" description="Helicase C-terminal" evidence="12">
    <location>
        <begin position="463"/>
        <end position="621"/>
    </location>
</feature>
<dbReference type="GO" id="GO:0017038">
    <property type="term" value="P:protein import"/>
    <property type="evidence" value="ECO:0007669"/>
    <property type="project" value="InterPro"/>
</dbReference>
<keyword evidence="15" id="KW-1185">Reference proteome</keyword>
<comment type="subunit">
    <text evidence="10">Monomer and homodimer. Part of the essential Sec protein translocation apparatus which comprises SecA, SecYEG and auxiliary proteins SecDF. Other proteins may also be involved.</text>
</comment>
<dbReference type="SMART" id="SM00957">
    <property type="entry name" value="SecA_DEAD"/>
    <property type="match status" value="1"/>
</dbReference>
<dbReference type="CDD" id="cd18803">
    <property type="entry name" value="SF2_C_secA"/>
    <property type="match status" value="1"/>
</dbReference>
<dbReference type="PROSITE" id="PS51196">
    <property type="entry name" value="SECA_MOTOR_DEAD"/>
    <property type="match status" value="1"/>
</dbReference>
<evidence type="ECO:0000259" key="11">
    <source>
        <dbReference type="PROSITE" id="PS51192"/>
    </source>
</evidence>
<keyword evidence="8 10" id="KW-0811">Translocation</keyword>
<name>A0AAW6U2Y1_9BACT</name>
<evidence type="ECO:0000259" key="13">
    <source>
        <dbReference type="PROSITE" id="PS51196"/>
    </source>
</evidence>
<dbReference type="InterPro" id="IPR036670">
    <property type="entry name" value="SecA_X-link_sf"/>
</dbReference>
<dbReference type="InterPro" id="IPR011130">
    <property type="entry name" value="SecA_preprotein_X-link_dom"/>
</dbReference>
<dbReference type="GO" id="GO:0005886">
    <property type="term" value="C:plasma membrane"/>
    <property type="evidence" value="ECO:0007669"/>
    <property type="project" value="UniProtKB-SubCell"/>
</dbReference>
<keyword evidence="6 10" id="KW-0653">Protein transport</keyword>
<comment type="subcellular location">
    <subcellularLocation>
        <location evidence="10">Cell membrane</location>
        <topology evidence="10">Peripheral membrane protein</topology>
        <orientation evidence="10">Cytoplasmic side</orientation>
    </subcellularLocation>
    <subcellularLocation>
        <location evidence="10">Cytoplasm</location>
    </subcellularLocation>
    <text evidence="10">Distribution is 50-50.</text>
</comment>
<dbReference type="PRINTS" id="PR00906">
    <property type="entry name" value="SECA"/>
</dbReference>
<evidence type="ECO:0000256" key="2">
    <source>
        <dbReference type="ARBA" id="ARBA00022475"/>
    </source>
</evidence>
<comment type="function">
    <text evidence="10">Part of the Sec protein translocase complex. Interacts with the SecYEG preprotein conducting channel. Has a central role in coupling the hydrolysis of ATP to the transfer of proteins into and across the cell membrane, serving as an ATP-driven molecular motor driving the stepwise translocation of polypeptide chains across the membrane.</text>
</comment>
<evidence type="ECO:0000256" key="8">
    <source>
        <dbReference type="ARBA" id="ARBA00023010"/>
    </source>
</evidence>
<protein>
    <recommendedName>
        <fullName evidence="10">Protein translocase subunit SecA</fullName>
        <ecNumber evidence="10">7.4.2.8</ecNumber>
    </recommendedName>
</protein>
<dbReference type="InterPro" id="IPR027417">
    <property type="entry name" value="P-loop_NTPase"/>
</dbReference>
<comment type="similarity">
    <text evidence="10">Belongs to the SecA family.</text>
</comment>
<keyword evidence="7 10" id="KW-1278">Translocase</keyword>
<sequence>MAGVPSATWRMLDQGLPDKPLPQSLDALWHAGTGLLKRCIPQRQRILSRSERVLALEDHFAQMTDRKLREQAQELRQVFRLGRDSARDIERAFALVREVAERQVGEKPFLVQVAGGLALAAGSIVEMATGEGKTLTATMPATVAGWRGRGCHIITVNDYLAKRDAEWMGRIYRFCGLNVAYVEQGMDPKDRRNAYQADITYCTNKEVTADFLRDRLLLGRLCRTGSALLGKIAGGGRSSFDQLVQRGLACAIVDEADSVLVDEAVTPLIISGPAPNAEQTNAFVSAARAAEHLHVMDDYTVNARYREIELTAEGRTRLAVLVAGMPGIWQGARRREEIVTKALVAKEFYLQDKHYIIDDGKVVIVDDFTGRVMPDRSWRDGLHQAIEAKEGLDVTAPKDTYARISFQRFFRLYRHLAGMTGTAQEAIGEFWQIYNLPVTVIPTNRPCIRKMLPDIVFARKNAKWQRLVEEIQRVHQTGRPVLIGTRSVHDSEHLSRLLAAGKLDHQVLNAVRHHEEAQIVAGAGQPGRITVATNMAGRGTDIKLGRGIAELGGLHVIAAERNESGRIDRQLFGRCARQGDPGSAQAIVSLEDEFVSRYASTLAGWLRKRYANDPNDIACAPTRTSFRLSQYRAERFALQQRKSVMRSDHWLDENLGFAAEA</sequence>
<comment type="catalytic activity">
    <reaction evidence="10">
        <text>ATP + H2O + cellular proteinSide 1 = ADP + phosphate + cellular proteinSide 2.</text>
        <dbReference type="EC" id="7.4.2.8"/>
    </reaction>
</comment>
<reference evidence="14" key="1">
    <citation type="submission" date="2023-05" db="EMBL/GenBank/DDBJ databases">
        <title>Anaerotaeda fermentans gen. nov., sp. nov., a novel anaerobic planctomycete of the new family within the order Sedimentisphaerales isolated from Taman Peninsula, Russia.</title>
        <authorList>
            <person name="Khomyakova M.A."/>
            <person name="Merkel A.Y."/>
            <person name="Slobodkin A.I."/>
        </authorList>
    </citation>
    <scope>NUCLEOTIDE SEQUENCE</scope>
    <source>
        <strain evidence="14">M17dextr</strain>
    </source>
</reference>
<evidence type="ECO:0000313" key="14">
    <source>
        <dbReference type="EMBL" id="MDI6450476.1"/>
    </source>
</evidence>
<evidence type="ECO:0000256" key="7">
    <source>
        <dbReference type="ARBA" id="ARBA00022967"/>
    </source>
</evidence>
<organism evidence="14 15">
    <name type="scientific">Anaerobaca lacustris</name>
    <dbReference type="NCBI Taxonomy" id="3044600"/>
    <lineage>
        <taxon>Bacteria</taxon>
        <taxon>Pseudomonadati</taxon>
        <taxon>Planctomycetota</taxon>
        <taxon>Phycisphaerae</taxon>
        <taxon>Sedimentisphaerales</taxon>
        <taxon>Anaerobacaceae</taxon>
        <taxon>Anaerobaca</taxon>
    </lineage>
</organism>
<dbReference type="Gene3D" id="3.90.1440.10">
    <property type="entry name" value="SecA, preprotein cross-linking domain"/>
    <property type="match status" value="1"/>
</dbReference>
<dbReference type="GO" id="GO:0005829">
    <property type="term" value="C:cytosol"/>
    <property type="evidence" value="ECO:0007669"/>
    <property type="project" value="TreeGrafter"/>
</dbReference>
<evidence type="ECO:0000256" key="6">
    <source>
        <dbReference type="ARBA" id="ARBA00022927"/>
    </source>
</evidence>
<keyword evidence="4 10" id="KW-0547">Nucleotide-binding</keyword>
<dbReference type="PROSITE" id="PS51192">
    <property type="entry name" value="HELICASE_ATP_BIND_1"/>
    <property type="match status" value="1"/>
</dbReference>
<evidence type="ECO:0000313" key="15">
    <source>
        <dbReference type="Proteomes" id="UP001431776"/>
    </source>
</evidence>
<dbReference type="GO" id="GO:0031522">
    <property type="term" value="C:cell envelope Sec protein transport complex"/>
    <property type="evidence" value="ECO:0007669"/>
    <property type="project" value="TreeGrafter"/>
</dbReference>
<gene>
    <name evidence="10" type="primary">secA</name>
    <name evidence="14" type="ORF">QJ522_15555</name>
</gene>
<dbReference type="EMBL" id="JASCXX010000020">
    <property type="protein sequence ID" value="MDI6450476.1"/>
    <property type="molecule type" value="Genomic_DNA"/>
</dbReference>
<dbReference type="PROSITE" id="PS51194">
    <property type="entry name" value="HELICASE_CTER"/>
    <property type="match status" value="1"/>
</dbReference>
<dbReference type="RefSeq" id="WP_349245886.1">
    <property type="nucleotide sequence ID" value="NZ_JASCXX010000020.1"/>
</dbReference>
<keyword evidence="9 10" id="KW-0472">Membrane</keyword>
<dbReference type="InterPro" id="IPR000185">
    <property type="entry name" value="SecA"/>
</dbReference>
<dbReference type="GO" id="GO:0005524">
    <property type="term" value="F:ATP binding"/>
    <property type="evidence" value="ECO:0007669"/>
    <property type="project" value="UniProtKB-UniRule"/>
</dbReference>
<keyword evidence="3 10" id="KW-0963">Cytoplasm</keyword>
<dbReference type="InterPro" id="IPR044722">
    <property type="entry name" value="SecA_SF2_C"/>
</dbReference>
<dbReference type="GO" id="GO:0065002">
    <property type="term" value="P:intracellular protein transmembrane transport"/>
    <property type="evidence" value="ECO:0007669"/>
    <property type="project" value="UniProtKB-UniRule"/>
</dbReference>
<evidence type="ECO:0000256" key="4">
    <source>
        <dbReference type="ARBA" id="ARBA00022741"/>
    </source>
</evidence>
<dbReference type="Proteomes" id="UP001431776">
    <property type="component" value="Unassembled WGS sequence"/>
</dbReference>
<feature type="binding site" evidence="10">
    <location>
        <position position="112"/>
    </location>
    <ligand>
        <name>ATP</name>
        <dbReference type="ChEBI" id="CHEBI:30616"/>
    </ligand>
</feature>
<dbReference type="Pfam" id="PF21090">
    <property type="entry name" value="P-loop_SecA"/>
    <property type="match status" value="2"/>
</dbReference>
<dbReference type="SMART" id="SM00958">
    <property type="entry name" value="SecA_PP_bind"/>
    <property type="match status" value="1"/>
</dbReference>
<dbReference type="Pfam" id="PF01043">
    <property type="entry name" value="SecA_PP_bind"/>
    <property type="match status" value="1"/>
</dbReference>
<dbReference type="InterPro" id="IPR011115">
    <property type="entry name" value="SecA_DEAD"/>
</dbReference>
<dbReference type="HAMAP" id="MF_01382">
    <property type="entry name" value="SecA"/>
    <property type="match status" value="1"/>
</dbReference>
<dbReference type="AlphaFoldDB" id="A0AAW6U2Y1"/>
<feature type="binding site" evidence="10">
    <location>
        <begin position="130"/>
        <end position="134"/>
    </location>
    <ligand>
        <name>ATP</name>
        <dbReference type="ChEBI" id="CHEBI:30616"/>
    </ligand>
</feature>
<dbReference type="GO" id="GO:0006605">
    <property type="term" value="P:protein targeting"/>
    <property type="evidence" value="ECO:0007669"/>
    <property type="project" value="UniProtKB-UniRule"/>
</dbReference>
<keyword evidence="5 10" id="KW-0067">ATP-binding</keyword>
<keyword evidence="2 10" id="KW-1003">Cell membrane</keyword>
<feature type="domain" description="SecA family profile" evidence="13">
    <location>
        <begin position="28"/>
        <end position="619"/>
    </location>
</feature>
<evidence type="ECO:0000256" key="10">
    <source>
        <dbReference type="HAMAP-Rule" id="MF_01382"/>
    </source>
</evidence>
<evidence type="ECO:0000256" key="9">
    <source>
        <dbReference type="ARBA" id="ARBA00023136"/>
    </source>
</evidence>
<dbReference type="GO" id="GO:0043952">
    <property type="term" value="P:protein transport by the Sec complex"/>
    <property type="evidence" value="ECO:0007669"/>
    <property type="project" value="TreeGrafter"/>
</dbReference>
<comment type="caution">
    <text evidence="14">The sequence shown here is derived from an EMBL/GenBank/DDBJ whole genome shotgun (WGS) entry which is preliminary data.</text>
</comment>
<dbReference type="PROSITE" id="PS01312">
    <property type="entry name" value="SECA"/>
    <property type="match status" value="1"/>
</dbReference>
<dbReference type="InterPro" id="IPR014001">
    <property type="entry name" value="Helicase_ATP-bd"/>
</dbReference>
<proteinExistence type="inferred from homology"/>
<dbReference type="PANTHER" id="PTHR30612:SF0">
    <property type="entry name" value="CHLOROPLAST PROTEIN-TRANSPORTING ATPASE"/>
    <property type="match status" value="1"/>
</dbReference>
<dbReference type="InterPro" id="IPR020937">
    <property type="entry name" value="SecA_CS"/>
</dbReference>
<dbReference type="PANTHER" id="PTHR30612">
    <property type="entry name" value="SECA INNER MEMBRANE COMPONENT OF SEC PROTEIN SECRETION SYSTEM"/>
    <property type="match status" value="1"/>
</dbReference>
<feature type="binding site" evidence="10">
    <location>
        <position position="541"/>
    </location>
    <ligand>
        <name>ATP</name>
        <dbReference type="ChEBI" id="CHEBI:30616"/>
    </ligand>
</feature>
<dbReference type="Gene3D" id="3.40.50.300">
    <property type="entry name" value="P-loop containing nucleotide triphosphate hydrolases"/>
    <property type="match status" value="2"/>
</dbReference>
<keyword evidence="1 10" id="KW-0813">Transport</keyword>
<evidence type="ECO:0000256" key="5">
    <source>
        <dbReference type="ARBA" id="ARBA00022840"/>
    </source>
</evidence>
<evidence type="ECO:0000256" key="3">
    <source>
        <dbReference type="ARBA" id="ARBA00022490"/>
    </source>
</evidence>